<dbReference type="PROSITE" id="PS51352">
    <property type="entry name" value="THIOREDOXIN_2"/>
    <property type="match status" value="1"/>
</dbReference>
<dbReference type="PANTHER" id="PTHR42852">
    <property type="entry name" value="THIOL:DISULFIDE INTERCHANGE PROTEIN DSBE"/>
    <property type="match status" value="1"/>
</dbReference>
<dbReference type="Pfam" id="PF08534">
    <property type="entry name" value="Redoxin"/>
    <property type="match status" value="1"/>
</dbReference>
<dbReference type="PANTHER" id="PTHR42852:SF17">
    <property type="entry name" value="THIOREDOXIN-LIKE PROTEIN HI_1115"/>
    <property type="match status" value="1"/>
</dbReference>
<name>J9C6C1_9ZZZZ</name>
<organism evidence="2">
    <name type="scientific">gut metagenome</name>
    <dbReference type="NCBI Taxonomy" id="749906"/>
    <lineage>
        <taxon>unclassified sequences</taxon>
        <taxon>metagenomes</taxon>
        <taxon>organismal metagenomes</taxon>
    </lineage>
</organism>
<gene>
    <name evidence="2" type="ORF">EVA_16508</name>
</gene>
<dbReference type="InterPro" id="IPR036249">
    <property type="entry name" value="Thioredoxin-like_sf"/>
</dbReference>
<accession>J9C6C1</accession>
<dbReference type="InterPro" id="IPR013766">
    <property type="entry name" value="Thioredoxin_domain"/>
</dbReference>
<sequence>MIIAILKRLLPLIAASAILCLTACISEDEDFGNSKELQIGDSLPGFIIEMNNGEIITTQDLKGRCAVIAFFHTGCPDCQAELPILQKLQDECDLDFQLICISRAETSASILDYWKTHHLSLPFSAQPDCALFERFAASRIPRIYISDKQLKILATFADNPIATYEQLLQAIARANTTTPEGE</sequence>
<dbReference type="CDD" id="cd02966">
    <property type="entry name" value="TlpA_like_family"/>
    <property type="match status" value="1"/>
</dbReference>
<evidence type="ECO:0000313" key="2">
    <source>
        <dbReference type="EMBL" id="EJW95390.1"/>
    </source>
</evidence>
<dbReference type="InterPro" id="IPR013740">
    <property type="entry name" value="Redoxin"/>
</dbReference>
<dbReference type="EMBL" id="AMCI01005827">
    <property type="protein sequence ID" value="EJW95390.1"/>
    <property type="molecule type" value="Genomic_DNA"/>
</dbReference>
<dbReference type="GO" id="GO:0016491">
    <property type="term" value="F:oxidoreductase activity"/>
    <property type="evidence" value="ECO:0007669"/>
    <property type="project" value="InterPro"/>
</dbReference>
<dbReference type="SUPFAM" id="SSF52833">
    <property type="entry name" value="Thioredoxin-like"/>
    <property type="match status" value="1"/>
</dbReference>
<protein>
    <submittedName>
        <fullName evidence="2">Thiol-disulfide</fullName>
    </submittedName>
</protein>
<dbReference type="AlphaFoldDB" id="J9C6C1"/>
<dbReference type="Gene3D" id="3.40.30.10">
    <property type="entry name" value="Glutaredoxin"/>
    <property type="match status" value="1"/>
</dbReference>
<comment type="caution">
    <text evidence="2">The sequence shown here is derived from an EMBL/GenBank/DDBJ whole genome shotgun (WGS) entry which is preliminary data.</text>
</comment>
<evidence type="ECO:0000259" key="1">
    <source>
        <dbReference type="PROSITE" id="PS51352"/>
    </source>
</evidence>
<dbReference type="InterPro" id="IPR050553">
    <property type="entry name" value="Thioredoxin_ResA/DsbE_sf"/>
</dbReference>
<reference evidence="2" key="1">
    <citation type="journal article" date="2012" name="PLoS ONE">
        <title>Gene sets for utilization of primary and secondary nutrition supplies in the distal gut of endangered iberian lynx.</title>
        <authorList>
            <person name="Alcaide M."/>
            <person name="Messina E."/>
            <person name="Richter M."/>
            <person name="Bargiela R."/>
            <person name="Peplies J."/>
            <person name="Huws S.A."/>
            <person name="Newbold C.J."/>
            <person name="Golyshin P.N."/>
            <person name="Simon M.A."/>
            <person name="Lopez G."/>
            <person name="Yakimov M.M."/>
            <person name="Ferrer M."/>
        </authorList>
    </citation>
    <scope>NUCLEOTIDE SEQUENCE</scope>
</reference>
<proteinExistence type="predicted"/>
<feature type="domain" description="Thioredoxin" evidence="1">
    <location>
        <begin position="37"/>
        <end position="176"/>
    </location>
</feature>